<dbReference type="Gene3D" id="3.90.79.10">
    <property type="entry name" value="Nucleoside Triphosphate Pyrophosphohydrolase"/>
    <property type="match status" value="1"/>
</dbReference>
<evidence type="ECO:0000256" key="4">
    <source>
        <dbReference type="ARBA" id="ARBA00022801"/>
    </source>
</evidence>
<dbReference type="PANTHER" id="PTHR12992">
    <property type="entry name" value="NUDIX HYDROLASE"/>
    <property type="match status" value="1"/>
</dbReference>
<keyword evidence="5" id="KW-0460">Magnesium</keyword>
<gene>
    <name evidence="8" type="ORF">HX833_03915</name>
</gene>
<dbReference type="GO" id="GO:0010945">
    <property type="term" value="F:coenzyme A diphosphatase activity"/>
    <property type="evidence" value="ECO:0007669"/>
    <property type="project" value="InterPro"/>
</dbReference>
<protein>
    <submittedName>
        <fullName evidence="8">CoA pyrophosphatase</fullName>
    </submittedName>
</protein>
<dbReference type="CDD" id="cd03426">
    <property type="entry name" value="NUDIX_CoAse_Nudt7"/>
    <property type="match status" value="1"/>
</dbReference>
<proteinExistence type="predicted"/>
<evidence type="ECO:0000256" key="5">
    <source>
        <dbReference type="ARBA" id="ARBA00022842"/>
    </source>
</evidence>
<evidence type="ECO:0000256" key="1">
    <source>
        <dbReference type="ARBA" id="ARBA00001936"/>
    </source>
</evidence>
<reference evidence="8 9" key="1">
    <citation type="journal article" date="2019" name="Environ. Microbiol.">
        <title>Genomics insights into ecotype formation of ammonia-oxidizing archaea in the deep ocean.</title>
        <authorList>
            <person name="Wang Y."/>
            <person name="Huang J.M."/>
            <person name="Cui G.J."/>
            <person name="Nunoura T."/>
            <person name="Takaki Y."/>
            <person name="Li W.L."/>
            <person name="Li J."/>
            <person name="Gao Z.M."/>
            <person name="Takai K."/>
            <person name="Zhang A.Q."/>
            <person name="Stepanauskas R."/>
        </authorList>
    </citation>
    <scope>NUCLEOTIDE SEQUENCE [LARGE SCALE GENOMIC DNA]</scope>
    <source>
        <strain evidence="8 9">F20</strain>
    </source>
</reference>
<sequence length="187" mass="21063">MDIEQIRSALTSEINPTSLSELDENELASVLVIIYGKEPTILMTEKAKTLKVHAGEIAFPGGKWCAKDKDLLETAIRETKEELCLEVPKEQVVGQLDNVITLNSKYKITPFVAILENIPSLKVSSEVESILHIPLVSFLKTMAEDNLPEHRSIKEMHTFTFEKYNIWGASARMLKQINVLLSEKNLL</sequence>
<keyword evidence="4" id="KW-0378">Hydrolase</keyword>
<organism evidence="8 9">
    <name type="scientific">Marine Group I thaumarchaeote</name>
    <dbReference type="NCBI Taxonomy" id="2511932"/>
    <lineage>
        <taxon>Archaea</taxon>
        <taxon>Nitrososphaerota</taxon>
        <taxon>Marine Group I</taxon>
    </lineage>
</organism>
<dbReference type="SUPFAM" id="SSF55811">
    <property type="entry name" value="Nudix"/>
    <property type="match status" value="1"/>
</dbReference>
<comment type="cofactor">
    <cofactor evidence="2">
        <name>Mg(2+)</name>
        <dbReference type="ChEBI" id="CHEBI:18420"/>
    </cofactor>
</comment>
<evidence type="ECO:0000313" key="8">
    <source>
        <dbReference type="EMBL" id="NWK05222.1"/>
    </source>
</evidence>
<comment type="cofactor">
    <cofactor evidence="1">
        <name>Mn(2+)</name>
        <dbReference type="ChEBI" id="CHEBI:29035"/>
    </cofactor>
</comment>
<feature type="domain" description="Nudix hydrolase" evidence="7">
    <location>
        <begin position="24"/>
        <end position="157"/>
    </location>
</feature>
<dbReference type="InterPro" id="IPR015797">
    <property type="entry name" value="NUDIX_hydrolase-like_dom_sf"/>
</dbReference>
<evidence type="ECO:0000256" key="6">
    <source>
        <dbReference type="ARBA" id="ARBA00023211"/>
    </source>
</evidence>
<evidence type="ECO:0000259" key="7">
    <source>
        <dbReference type="PROSITE" id="PS51462"/>
    </source>
</evidence>
<name>A0A7K4NQ89_9ARCH</name>
<dbReference type="PROSITE" id="PS51462">
    <property type="entry name" value="NUDIX"/>
    <property type="match status" value="1"/>
</dbReference>
<dbReference type="InterPro" id="IPR000086">
    <property type="entry name" value="NUDIX_hydrolase_dom"/>
</dbReference>
<dbReference type="GO" id="GO:0046872">
    <property type="term" value="F:metal ion binding"/>
    <property type="evidence" value="ECO:0007669"/>
    <property type="project" value="UniProtKB-KW"/>
</dbReference>
<keyword evidence="3" id="KW-0479">Metal-binding</keyword>
<evidence type="ECO:0000256" key="3">
    <source>
        <dbReference type="ARBA" id="ARBA00022723"/>
    </source>
</evidence>
<dbReference type="InterPro" id="IPR045121">
    <property type="entry name" value="CoAse"/>
</dbReference>
<dbReference type="EMBL" id="JACASX010000005">
    <property type="protein sequence ID" value="NWK05222.1"/>
    <property type="molecule type" value="Genomic_DNA"/>
</dbReference>
<accession>A0A7K4NQ89</accession>
<evidence type="ECO:0000313" key="9">
    <source>
        <dbReference type="Proteomes" id="UP000526196"/>
    </source>
</evidence>
<dbReference type="AlphaFoldDB" id="A0A7K4NQ89"/>
<evidence type="ECO:0000256" key="2">
    <source>
        <dbReference type="ARBA" id="ARBA00001946"/>
    </source>
</evidence>
<keyword evidence="6" id="KW-0464">Manganese</keyword>
<comment type="caution">
    <text evidence="8">The sequence shown here is derived from an EMBL/GenBank/DDBJ whole genome shotgun (WGS) entry which is preliminary data.</text>
</comment>
<dbReference type="Proteomes" id="UP000526196">
    <property type="component" value="Unassembled WGS sequence"/>
</dbReference>
<dbReference type="Pfam" id="PF00293">
    <property type="entry name" value="NUDIX"/>
    <property type="match status" value="1"/>
</dbReference>
<dbReference type="PANTHER" id="PTHR12992:SF11">
    <property type="entry name" value="MITOCHONDRIAL COENZYME A DIPHOSPHATASE NUDT8"/>
    <property type="match status" value="1"/>
</dbReference>